<organism evidence="1 2">
    <name type="scientific">Pseudomonas hormoni</name>
    <dbReference type="NCBI Taxonomy" id="3093767"/>
    <lineage>
        <taxon>Bacteria</taxon>
        <taxon>Pseudomonadati</taxon>
        <taxon>Pseudomonadota</taxon>
        <taxon>Gammaproteobacteria</taxon>
        <taxon>Pseudomonadales</taxon>
        <taxon>Pseudomonadaceae</taxon>
        <taxon>Pseudomonas</taxon>
    </lineage>
</organism>
<proteinExistence type="predicted"/>
<dbReference type="Proteomes" id="UP000681155">
    <property type="component" value="Chromosome"/>
</dbReference>
<protein>
    <submittedName>
        <fullName evidence="1">Uncharacterized protein</fullName>
    </submittedName>
</protein>
<gene>
    <name evidence="1" type="ORF">KJF94_07185</name>
</gene>
<evidence type="ECO:0000313" key="2">
    <source>
        <dbReference type="Proteomes" id="UP000681155"/>
    </source>
</evidence>
<accession>A0ABX8F1E6</accession>
<keyword evidence="2" id="KW-1185">Reference proteome</keyword>
<sequence length="186" mass="20969">MPFSNAWHVSNINQNHKYALVFYLSIVKSGFYGSVVVFEMNTTPLDALHPTHSLKSVLTMNSLRKQLSASSTAQALVVNAMMYGEEKGRDINRFRFSMHGMKMVSGRSLPSAQFFEDLRSVFAEMGWSMINMPDGDFAFIQSAKIEVWPRVGYGRLTEALSTSDPEVAIEMLFVKHLPDFESELSL</sequence>
<dbReference type="EMBL" id="CP075566">
    <property type="protein sequence ID" value="QVW25350.1"/>
    <property type="molecule type" value="Genomic_DNA"/>
</dbReference>
<reference evidence="1 2" key="1">
    <citation type="submission" date="2021-05" db="EMBL/GenBank/DDBJ databases">
        <title>Complete genome of the cytokinin-producing biocontrol strain Pseudomonas fluorescens G20-18.</title>
        <authorList>
            <person name="Nielsen T.K."/>
            <person name="Mekureyaw M.F."/>
            <person name="Hansen L.H."/>
            <person name="Nicolaisen M.H."/>
            <person name="Roitsch T.G."/>
            <person name="Hennessy R.C."/>
        </authorList>
    </citation>
    <scope>NUCLEOTIDE SEQUENCE [LARGE SCALE GENOMIC DNA]</scope>
    <source>
        <strain evidence="1 2">G20-18</strain>
    </source>
</reference>
<dbReference type="RefSeq" id="WP_214382211.1">
    <property type="nucleotide sequence ID" value="NZ_CP075566.1"/>
</dbReference>
<evidence type="ECO:0000313" key="1">
    <source>
        <dbReference type="EMBL" id="QVW25350.1"/>
    </source>
</evidence>
<name>A0ABX8F1E6_9PSED</name>